<proteinExistence type="predicted"/>
<reference evidence="1" key="1">
    <citation type="submission" date="2020-07" db="EMBL/GenBank/DDBJ databases">
        <authorList>
            <person name="Lin J."/>
        </authorList>
    </citation>
    <scope>NUCLEOTIDE SEQUENCE</scope>
</reference>
<dbReference type="AlphaFoldDB" id="A0A6V7P8C3"/>
<dbReference type="EMBL" id="LR862146">
    <property type="protein sequence ID" value="CAD1826918.1"/>
    <property type="molecule type" value="Genomic_DNA"/>
</dbReference>
<sequence>MVYASPQCPTRPSTKLLGDCYGQSIAQNPNLGHKMYSRVEQSCDTLRCYWPTFDVNKKECYLPSLGIGKADYIQSTVLVERDGSVVGLCLVGDQIQGRCMRSPTPIYHHFTVLLSVIGALNPSACYLANLSRKIVLRG</sequence>
<accession>A0A6V7P8C3</accession>
<gene>
    <name evidence="1" type="ORF">CB5_LOCUS10129</name>
</gene>
<evidence type="ECO:0000313" key="1">
    <source>
        <dbReference type="EMBL" id="CAD1826918.1"/>
    </source>
</evidence>
<protein>
    <submittedName>
        <fullName evidence="1">Uncharacterized protein</fullName>
    </submittedName>
</protein>
<organism evidence="1">
    <name type="scientific">Ananas comosus var. bracteatus</name>
    <name type="common">red pineapple</name>
    <dbReference type="NCBI Taxonomy" id="296719"/>
    <lineage>
        <taxon>Eukaryota</taxon>
        <taxon>Viridiplantae</taxon>
        <taxon>Streptophyta</taxon>
        <taxon>Embryophyta</taxon>
        <taxon>Tracheophyta</taxon>
        <taxon>Spermatophyta</taxon>
        <taxon>Magnoliopsida</taxon>
        <taxon>Liliopsida</taxon>
        <taxon>Poales</taxon>
        <taxon>Bromeliaceae</taxon>
        <taxon>Bromelioideae</taxon>
        <taxon>Ananas</taxon>
    </lineage>
</organism>
<name>A0A6V7P8C3_ANACO</name>